<proteinExistence type="predicted"/>
<evidence type="ECO:0000256" key="1">
    <source>
        <dbReference type="SAM" id="MobiDB-lite"/>
    </source>
</evidence>
<name>A0A139AP17_GONPJ</name>
<sequence>MSSEGEERPSKRQRTSESLTSSIVSPNRLGFGLLGAGEHRIDQYLATTIAVEEIHRFLKEHGTNTFELILFVGEQTLVDQFLEEWTAFLGKHHDSMEGRLHILLGDLWRAKSATAQGINYAFAEVTWRYLANCSSSRQMFAAGNVTHTVFGGKTTAAGVAKSILVDKFSLLHTDEGIEALILIKVPNMNAEKPDALTDMDVVRDELRQSWRAGLLEFQRLINSGTPTFGRPRARPSWMA</sequence>
<protein>
    <submittedName>
        <fullName evidence="2">Uncharacterized protein</fullName>
    </submittedName>
</protein>
<dbReference type="AlphaFoldDB" id="A0A139AP17"/>
<feature type="region of interest" description="Disordered" evidence="1">
    <location>
        <begin position="1"/>
        <end position="21"/>
    </location>
</feature>
<accession>A0A139AP17</accession>
<evidence type="ECO:0000313" key="3">
    <source>
        <dbReference type="Proteomes" id="UP000070544"/>
    </source>
</evidence>
<dbReference type="EMBL" id="KQ965742">
    <property type="protein sequence ID" value="KXS18476.1"/>
    <property type="molecule type" value="Genomic_DNA"/>
</dbReference>
<keyword evidence="3" id="KW-1185">Reference proteome</keyword>
<dbReference type="STRING" id="1344416.A0A139AP17"/>
<organism evidence="2 3">
    <name type="scientific">Gonapodya prolifera (strain JEL478)</name>
    <name type="common">Monoblepharis prolifera</name>
    <dbReference type="NCBI Taxonomy" id="1344416"/>
    <lineage>
        <taxon>Eukaryota</taxon>
        <taxon>Fungi</taxon>
        <taxon>Fungi incertae sedis</taxon>
        <taxon>Chytridiomycota</taxon>
        <taxon>Chytridiomycota incertae sedis</taxon>
        <taxon>Monoblepharidomycetes</taxon>
        <taxon>Monoblepharidales</taxon>
        <taxon>Gonapodyaceae</taxon>
        <taxon>Gonapodya</taxon>
    </lineage>
</organism>
<evidence type="ECO:0000313" key="2">
    <source>
        <dbReference type="EMBL" id="KXS18476.1"/>
    </source>
</evidence>
<gene>
    <name evidence="2" type="ORF">M427DRAFT_211372</name>
</gene>
<feature type="compositionally biased region" description="Basic and acidic residues" evidence="1">
    <location>
        <begin position="1"/>
        <end position="10"/>
    </location>
</feature>
<reference evidence="2 3" key="1">
    <citation type="journal article" date="2015" name="Genome Biol. Evol.">
        <title>Phylogenomic analyses indicate that early fungi evolved digesting cell walls of algal ancestors of land plants.</title>
        <authorList>
            <person name="Chang Y."/>
            <person name="Wang S."/>
            <person name="Sekimoto S."/>
            <person name="Aerts A.L."/>
            <person name="Choi C."/>
            <person name="Clum A."/>
            <person name="LaButti K.M."/>
            <person name="Lindquist E.A."/>
            <person name="Yee Ngan C."/>
            <person name="Ohm R.A."/>
            <person name="Salamov A.A."/>
            <person name="Grigoriev I.V."/>
            <person name="Spatafora J.W."/>
            <person name="Berbee M.L."/>
        </authorList>
    </citation>
    <scope>NUCLEOTIDE SEQUENCE [LARGE SCALE GENOMIC DNA]</scope>
    <source>
        <strain evidence="2 3">JEL478</strain>
    </source>
</reference>
<dbReference type="Proteomes" id="UP000070544">
    <property type="component" value="Unassembled WGS sequence"/>
</dbReference>